<evidence type="ECO:0000256" key="6">
    <source>
        <dbReference type="ARBA" id="ARBA00022989"/>
    </source>
</evidence>
<feature type="transmembrane region" description="Helical" evidence="9">
    <location>
        <begin position="210"/>
        <end position="228"/>
    </location>
</feature>
<keyword evidence="2" id="KW-1003">Cell membrane</keyword>
<comment type="subcellular location">
    <subcellularLocation>
        <location evidence="1">Cell membrane</location>
        <topology evidence="1">Multi-pass membrane protein</topology>
    </subcellularLocation>
</comment>
<protein>
    <submittedName>
        <fullName evidence="12">Dolichyl-phosphate-mannose--protein mannosyltransferase</fullName>
    </submittedName>
</protein>
<name>A0A923HYA7_9FIRM</name>
<feature type="transmembrane region" description="Helical" evidence="9">
    <location>
        <begin position="139"/>
        <end position="156"/>
    </location>
</feature>
<keyword evidence="5 9" id="KW-0812">Transmembrane</keyword>
<evidence type="ECO:0000256" key="2">
    <source>
        <dbReference type="ARBA" id="ARBA00022475"/>
    </source>
</evidence>
<reference evidence="12" key="1">
    <citation type="submission" date="2019-10" db="EMBL/GenBank/DDBJ databases">
        <authorList>
            <person name="Ross D.E."/>
            <person name="Gulliver D."/>
        </authorList>
    </citation>
    <scope>NUCLEOTIDE SEQUENCE</scope>
    <source>
        <strain evidence="12">DER-2019</strain>
    </source>
</reference>
<feature type="compositionally biased region" description="Low complexity" evidence="8">
    <location>
        <begin position="693"/>
        <end position="710"/>
    </location>
</feature>
<keyword evidence="6 9" id="KW-1133">Transmembrane helix</keyword>
<dbReference type="Pfam" id="PF13231">
    <property type="entry name" value="PMT_2"/>
    <property type="match status" value="1"/>
</dbReference>
<dbReference type="PANTHER" id="PTHR33908">
    <property type="entry name" value="MANNOSYLTRANSFERASE YKCB-RELATED"/>
    <property type="match status" value="1"/>
</dbReference>
<evidence type="ECO:0000256" key="8">
    <source>
        <dbReference type="SAM" id="MobiDB-lite"/>
    </source>
</evidence>
<evidence type="ECO:0000313" key="13">
    <source>
        <dbReference type="Proteomes" id="UP000616595"/>
    </source>
</evidence>
<feature type="domain" description="Putative mannosyltransferase YkcA/B-like C-terminal" evidence="11">
    <location>
        <begin position="576"/>
        <end position="655"/>
    </location>
</feature>
<feature type="transmembrane region" description="Helical" evidence="9">
    <location>
        <begin position="479"/>
        <end position="502"/>
    </location>
</feature>
<feature type="transmembrane region" description="Helical" evidence="9">
    <location>
        <begin position="163"/>
        <end position="179"/>
    </location>
</feature>
<keyword evidence="3 12" id="KW-0328">Glycosyltransferase</keyword>
<gene>
    <name evidence="12" type="ORF">GH810_13830</name>
</gene>
<dbReference type="InterPro" id="IPR050297">
    <property type="entry name" value="LipidA_mod_glycosyltrf_83"/>
</dbReference>
<evidence type="ECO:0000256" key="5">
    <source>
        <dbReference type="ARBA" id="ARBA00022692"/>
    </source>
</evidence>
<feature type="transmembrane region" description="Helical" evidence="9">
    <location>
        <begin position="185"/>
        <end position="203"/>
    </location>
</feature>
<evidence type="ECO:0000256" key="1">
    <source>
        <dbReference type="ARBA" id="ARBA00004651"/>
    </source>
</evidence>
<dbReference type="GO" id="GO:0016763">
    <property type="term" value="F:pentosyltransferase activity"/>
    <property type="evidence" value="ECO:0007669"/>
    <property type="project" value="TreeGrafter"/>
</dbReference>
<evidence type="ECO:0000313" key="12">
    <source>
        <dbReference type="EMBL" id="MBC3889390.1"/>
    </source>
</evidence>
<evidence type="ECO:0000259" key="10">
    <source>
        <dbReference type="Pfam" id="PF13231"/>
    </source>
</evidence>
<evidence type="ECO:0000259" key="11">
    <source>
        <dbReference type="Pfam" id="PF24878"/>
    </source>
</evidence>
<feature type="transmembrane region" description="Helical" evidence="9">
    <location>
        <begin position="419"/>
        <end position="439"/>
    </location>
</feature>
<dbReference type="GO" id="GO:0005886">
    <property type="term" value="C:plasma membrane"/>
    <property type="evidence" value="ECO:0007669"/>
    <property type="project" value="UniProtKB-SubCell"/>
</dbReference>
<feature type="transmembrane region" description="Helical" evidence="9">
    <location>
        <begin position="451"/>
        <end position="473"/>
    </location>
</feature>
<feature type="compositionally biased region" description="Polar residues" evidence="8">
    <location>
        <begin position="329"/>
        <end position="338"/>
    </location>
</feature>
<dbReference type="AlphaFoldDB" id="A0A923HYA7"/>
<dbReference type="OrthoDB" id="9810398at2"/>
<evidence type="ECO:0000256" key="9">
    <source>
        <dbReference type="SAM" id="Phobius"/>
    </source>
</evidence>
<dbReference type="Pfam" id="PF24878">
    <property type="entry name" value="YkcB_C"/>
    <property type="match status" value="1"/>
</dbReference>
<proteinExistence type="predicted"/>
<dbReference type="Proteomes" id="UP000616595">
    <property type="component" value="Unassembled WGS sequence"/>
</dbReference>
<comment type="caution">
    <text evidence="12">The sequence shown here is derived from an EMBL/GenBank/DDBJ whole genome shotgun (WGS) entry which is preliminary data.</text>
</comment>
<dbReference type="EMBL" id="WJBD01000018">
    <property type="protein sequence ID" value="MBC3889390.1"/>
    <property type="molecule type" value="Genomic_DNA"/>
</dbReference>
<feature type="transmembrane region" description="Helical" evidence="9">
    <location>
        <begin position="81"/>
        <end position="105"/>
    </location>
</feature>
<keyword evidence="7 9" id="KW-0472">Membrane</keyword>
<dbReference type="InterPro" id="IPR038731">
    <property type="entry name" value="RgtA/B/C-like"/>
</dbReference>
<feature type="transmembrane region" description="Helical" evidence="9">
    <location>
        <begin position="517"/>
        <end position="541"/>
    </location>
</feature>
<sequence length="730" mass="77811">MKKIKLTKEKIILLLIMMMSAVLNFGNLSIQGYGNAYYAAGVKSMTMSWSNFFFVAFDPSGFVTIDKPPLGFWIQALSAKIFGYSGVSILLPEALAGVISVYILYRLVKKSYGSTAALISAFCMATTPIFVAVSKNNTIDGILVLTLLLACLALSRATETGKFRYLVLSLVIVGIGFNVKMAEAYMILPAIYITYFFVSTIPIKKRILQLVAGTLILVVVSLSWATIVDLVPAVDRPFVGSSTNNSELELIFGHNGVERLTSTSGSGMGTRGGGMGTAADGQSRENASGKDTNQASTSQAVQDSSETGQDPTSTVGYDDMSDAPGGMENGQNGNTHSGSMFGGSEPASIIRLFLNNGLTDQIIWLFPFAVIGLIAAFLNEKKKASSFDVKKKQGLLLWGMWLVPVFLYFSFTTGLFHPYYLIMLAPPIAALTGIGMVSMWELYQNGGWKGWILPAALIVDAAVELLVLAYYYTTSGLTLYLMIATGALCFVAALMLGILNVIKDKENPSERKKKLKLIFAGVGLLGLVIAPTVWAGTTLFYTESSSMPSAGLELASSNDKGGNNGGMSSTENTDKLVSYLKAHTTNEKYLLAVSSANGYASDIIIKYGEPVMSFGGFSGSDNILTLNEFKQMVADGEIRYAMINGGGGAGGINEISGDGETVGTNEFSGTEATGSNNEITAWIKANGKTISESEWSETASSTSTVSTATSQNADKGMLGGNSEQLYDLKQ</sequence>
<organism evidence="12 13">
    <name type="scientific">Acetobacterium paludosum</name>
    <dbReference type="NCBI Taxonomy" id="52693"/>
    <lineage>
        <taxon>Bacteria</taxon>
        <taxon>Bacillati</taxon>
        <taxon>Bacillota</taxon>
        <taxon>Clostridia</taxon>
        <taxon>Eubacteriales</taxon>
        <taxon>Eubacteriaceae</taxon>
        <taxon>Acetobacterium</taxon>
    </lineage>
</organism>
<evidence type="ECO:0000256" key="3">
    <source>
        <dbReference type="ARBA" id="ARBA00022676"/>
    </source>
</evidence>
<feature type="transmembrane region" description="Helical" evidence="9">
    <location>
        <begin position="112"/>
        <end position="133"/>
    </location>
</feature>
<dbReference type="PANTHER" id="PTHR33908:SF3">
    <property type="entry name" value="UNDECAPRENYL PHOSPHATE-ALPHA-4-AMINO-4-DEOXY-L-ARABINOSE ARABINOSYL TRANSFERASE"/>
    <property type="match status" value="1"/>
</dbReference>
<dbReference type="RefSeq" id="WP_148567012.1">
    <property type="nucleotide sequence ID" value="NZ_RXYA01000007.1"/>
</dbReference>
<accession>A0A923HYA7</accession>
<keyword evidence="13" id="KW-1185">Reference proteome</keyword>
<dbReference type="GO" id="GO:0010041">
    <property type="term" value="P:response to iron(III) ion"/>
    <property type="evidence" value="ECO:0007669"/>
    <property type="project" value="TreeGrafter"/>
</dbReference>
<feature type="region of interest" description="Disordered" evidence="8">
    <location>
        <begin position="262"/>
        <end position="340"/>
    </location>
</feature>
<feature type="transmembrane region" description="Helical" evidence="9">
    <location>
        <begin position="395"/>
        <end position="413"/>
    </location>
</feature>
<feature type="compositionally biased region" description="Polar residues" evidence="8">
    <location>
        <begin position="284"/>
        <end position="315"/>
    </location>
</feature>
<feature type="region of interest" description="Disordered" evidence="8">
    <location>
        <begin position="693"/>
        <end position="730"/>
    </location>
</feature>
<evidence type="ECO:0000256" key="7">
    <source>
        <dbReference type="ARBA" id="ARBA00023136"/>
    </source>
</evidence>
<evidence type="ECO:0000256" key="4">
    <source>
        <dbReference type="ARBA" id="ARBA00022679"/>
    </source>
</evidence>
<dbReference type="InterPro" id="IPR056785">
    <property type="entry name" value="YkcA/B-like_C"/>
</dbReference>
<feature type="domain" description="Glycosyltransferase RgtA/B/C/D-like" evidence="10">
    <location>
        <begin position="66"/>
        <end position="224"/>
    </location>
</feature>
<dbReference type="GO" id="GO:0009103">
    <property type="term" value="P:lipopolysaccharide biosynthetic process"/>
    <property type="evidence" value="ECO:0007669"/>
    <property type="project" value="UniProtKB-ARBA"/>
</dbReference>
<feature type="transmembrane region" description="Helical" evidence="9">
    <location>
        <begin position="12"/>
        <end position="30"/>
    </location>
</feature>
<feature type="transmembrane region" description="Helical" evidence="9">
    <location>
        <begin position="362"/>
        <end position="379"/>
    </location>
</feature>
<keyword evidence="4" id="KW-0808">Transferase</keyword>
<feature type="compositionally biased region" description="Gly residues" evidence="8">
    <location>
        <begin position="266"/>
        <end position="276"/>
    </location>
</feature>
<reference evidence="12" key="2">
    <citation type="submission" date="2020-10" db="EMBL/GenBank/DDBJ databases">
        <title>Comparative genomics of the Acetobacterium genus.</title>
        <authorList>
            <person name="Marshall C."/>
            <person name="May H."/>
            <person name="Norman S."/>
        </authorList>
    </citation>
    <scope>NUCLEOTIDE SEQUENCE</scope>
    <source>
        <strain evidence="12">DER-2019</strain>
    </source>
</reference>